<feature type="non-terminal residue" evidence="1">
    <location>
        <position position="1"/>
    </location>
</feature>
<keyword evidence="2" id="KW-1185">Reference proteome</keyword>
<dbReference type="EMBL" id="CM007381">
    <property type="protein sequence ID" value="ONK80608.1"/>
    <property type="molecule type" value="Genomic_DNA"/>
</dbReference>
<reference evidence="2" key="1">
    <citation type="journal article" date="2017" name="Nat. Commun.">
        <title>The asparagus genome sheds light on the origin and evolution of a young Y chromosome.</title>
        <authorList>
            <person name="Harkess A."/>
            <person name="Zhou J."/>
            <person name="Xu C."/>
            <person name="Bowers J.E."/>
            <person name="Van der Hulst R."/>
            <person name="Ayyampalayam S."/>
            <person name="Mercati F."/>
            <person name="Riccardi P."/>
            <person name="McKain M.R."/>
            <person name="Kakrana A."/>
            <person name="Tang H."/>
            <person name="Ray J."/>
            <person name="Groenendijk J."/>
            <person name="Arikit S."/>
            <person name="Mathioni S.M."/>
            <person name="Nakano M."/>
            <person name="Shan H."/>
            <person name="Telgmann-Rauber A."/>
            <person name="Kanno A."/>
            <person name="Yue Z."/>
            <person name="Chen H."/>
            <person name="Li W."/>
            <person name="Chen Y."/>
            <person name="Xu X."/>
            <person name="Zhang Y."/>
            <person name="Luo S."/>
            <person name="Chen H."/>
            <person name="Gao J."/>
            <person name="Mao Z."/>
            <person name="Pires J.C."/>
            <person name="Luo M."/>
            <person name="Kudrna D."/>
            <person name="Wing R.A."/>
            <person name="Meyers B.C."/>
            <person name="Yi K."/>
            <person name="Kong H."/>
            <person name="Lavrijsen P."/>
            <person name="Sunseri F."/>
            <person name="Falavigna A."/>
            <person name="Ye Y."/>
            <person name="Leebens-Mack J.H."/>
            <person name="Chen G."/>
        </authorList>
    </citation>
    <scope>NUCLEOTIDE SEQUENCE [LARGE SCALE GENOMIC DNA]</scope>
    <source>
        <strain evidence="2">cv. DH0086</strain>
    </source>
</reference>
<dbReference type="Gramene" id="ONK80608">
    <property type="protein sequence ID" value="ONK80608"/>
    <property type="gene ID" value="A4U43_C01F19750"/>
</dbReference>
<sequence length="228" mass="25454">KDQSLRRVYSDTSSLIPDMKNPNQQITTIDEEAINCECCGVSEDCTPTYITRIKSYFCNKWVCGLCAEAVKEKIRRASNQISMEEALESHGELCKRFNGTVRVNPKLSLAGAMREIAKKSSQRRKSSEEFYGGGTKIGRTMRLCAEAVKEKIRRASNQISMEEALESHGELCKRFNGTVRVNPKLSLAGAMREIAKKSSQRRKSSEEFYGGGTKIGRTMSCVARIDGC</sequence>
<accession>A0A5P1FQX4</accession>
<protein>
    <recommendedName>
        <fullName evidence="3">DUF1677 family protein</fullName>
    </recommendedName>
</protein>
<gene>
    <name evidence="1" type="ORF">A4U43_C01F19750</name>
</gene>
<evidence type="ECO:0000313" key="2">
    <source>
        <dbReference type="Proteomes" id="UP000243459"/>
    </source>
</evidence>
<dbReference type="PANTHER" id="PTHR33108">
    <property type="entry name" value="OS01G0745000 PROTEIN"/>
    <property type="match status" value="1"/>
</dbReference>
<evidence type="ECO:0000313" key="1">
    <source>
        <dbReference type="EMBL" id="ONK80608.1"/>
    </source>
</evidence>
<dbReference type="AlphaFoldDB" id="A0A5P1FQX4"/>
<dbReference type="Proteomes" id="UP000243459">
    <property type="component" value="Chromosome 1"/>
</dbReference>
<dbReference type="InterPro" id="IPR012876">
    <property type="entry name" value="DUF1677_pln"/>
</dbReference>
<dbReference type="Pfam" id="PF07911">
    <property type="entry name" value="DUF1677"/>
    <property type="match status" value="2"/>
</dbReference>
<dbReference type="PANTHER" id="PTHR33108:SF14">
    <property type="entry name" value="OS01G0745000 PROTEIN"/>
    <property type="match status" value="1"/>
</dbReference>
<proteinExistence type="predicted"/>
<name>A0A5P1FQX4_ASPOF</name>
<organism evidence="1 2">
    <name type="scientific">Asparagus officinalis</name>
    <name type="common">Garden asparagus</name>
    <dbReference type="NCBI Taxonomy" id="4686"/>
    <lineage>
        <taxon>Eukaryota</taxon>
        <taxon>Viridiplantae</taxon>
        <taxon>Streptophyta</taxon>
        <taxon>Embryophyta</taxon>
        <taxon>Tracheophyta</taxon>
        <taxon>Spermatophyta</taxon>
        <taxon>Magnoliopsida</taxon>
        <taxon>Liliopsida</taxon>
        <taxon>Asparagales</taxon>
        <taxon>Asparagaceae</taxon>
        <taxon>Asparagoideae</taxon>
        <taxon>Asparagus</taxon>
    </lineage>
</organism>
<evidence type="ECO:0008006" key="3">
    <source>
        <dbReference type="Google" id="ProtNLM"/>
    </source>
</evidence>